<evidence type="ECO:0000313" key="2">
    <source>
        <dbReference type="EMBL" id="MFC4891602.1"/>
    </source>
</evidence>
<keyword evidence="1" id="KW-1133">Transmembrane helix</keyword>
<keyword evidence="3" id="KW-1185">Reference proteome</keyword>
<organism evidence="2 3">
    <name type="scientific">Pseudofrancisella aestuarii</name>
    <dbReference type="NCBI Taxonomy" id="2670347"/>
    <lineage>
        <taxon>Bacteria</taxon>
        <taxon>Pseudomonadati</taxon>
        <taxon>Pseudomonadota</taxon>
        <taxon>Gammaproteobacteria</taxon>
        <taxon>Thiotrichales</taxon>
        <taxon>Francisellaceae</taxon>
        <taxon>Pseudofrancisella</taxon>
    </lineage>
</organism>
<dbReference type="RefSeq" id="WP_119330661.1">
    <property type="nucleotide sequence ID" value="NZ_JBHSJH010000001.1"/>
</dbReference>
<comment type="caution">
    <text evidence="2">The sequence shown here is derived from an EMBL/GenBank/DDBJ whole genome shotgun (WGS) entry which is preliminary data.</text>
</comment>
<evidence type="ECO:0000313" key="3">
    <source>
        <dbReference type="Proteomes" id="UP001595926"/>
    </source>
</evidence>
<protein>
    <submittedName>
        <fullName evidence="2">Uncharacterized protein</fullName>
    </submittedName>
</protein>
<dbReference type="EMBL" id="JBHSJH010000001">
    <property type="protein sequence ID" value="MFC4891602.1"/>
    <property type="molecule type" value="Genomic_DNA"/>
</dbReference>
<accession>A0ABV9T9N6</accession>
<reference evidence="3" key="1">
    <citation type="journal article" date="2019" name="Int. J. Syst. Evol. Microbiol.">
        <title>The Global Catalogue of Microorganisms (GCM) 10K type strain sequencing project: providing services to taxonomists for standard genome sequencing and annotation.</title>
        <authorList>
            <consortium name="The Broad Institute Genomics Platform"/>
            <consortium name="The Broad Institute Genome Sequencing Center for Infectious Disease"/>
            <person name="Wu L."/>
            <person name="Ma J."/>
        </authorList>
    </citation>
    <scope>NUCLEOTIDE SEQUENCE [LARGE SCALE GENOMIC DNA]</scope>
    <source>
        <strain evidence="3">CGMCC 1.13718</strain>
    </source>
</reference>
<proteinExistence type="predicted"/>
<keyword evidence="1" id="KW-0472">Membrane</keyword>
<name>A0ABV9T9N6_9GAMM</name>
<keyword evidence="1" id="KW-0812">Transmembrane</keyword>
<sequence length="86" mass="10296">MLFLVVCIVGLILLPIINVLYDAFYGGLDDYNDLSKNKKSIGHFRKQYYSKSKKELNDYKYWAMFFIGSILFVILFIIYFFFSMKY</sequence>
<feature type="transmembrane region" description="Helical" evidence="1">
    <location>
        <begin position="61"/>
        <end position="82"/>
    </location>
</feature>
<evidence type="ECO:0000256" key="1">
    <source>
        <dbReference type="SAM" id="Phobius"/>
    </source>
</evidence>
<dbReference type="Proteomes" id="UP001595926">
    <property type="component" value="Unassembled WGS sequence"/>
</dbReference>
<gene>
    <name evidence="2" type="ORF">ACFPDQ_00890</name>
</gene>